<keyword evidence="2" id="KW-0547">Nucleotide-binding</keyword>
<evidence type="ECO:0000313" key="2">
    <source>
        <dbReference type="EMBL" id="MCD2492663.1"/>
    </source>
</evidence>
<dbReference type="EMBL" id="JAJNOR010000004">
    <property type="protein sequence ID" value="MCD2492663.1"/>
    <property type="molecule type" value="Genomic_DNA"/>
</dbReference>
<dbReference type="SUPFAM" id="SSF52540">
    <property type="entry name" value="P-loop containing nucleoside triphosphate hydrolases"/>
    <property type="match status" value="2"/>
</dbReference>
<proteinExistence type="predicted"/>
<accession>A0AAP2RJP1</accession>
<reference evidence="2 3" key="1">
    <citation type="submission" date="2021-11" db="EMBL/GenBank/DDBJ databases">
        <title>Lacrimispora sp. nov. NSJ-141 isolated from human feces.</title>
        <authorList>
            <person name="Abdugheni R."/>
        </authorList>
    </citation>
    <scope>NUCLEOTIDE SEQUENCE [LARGE SCALE GENOMIC DNA]</scope>
    <source>
        <strain evidence="2 3">NSJ-141</strain>
    </source>
</reference>
<evidence type="ECO:0000313" key="3">
    <source>
        <dbReference type="Proteomes" id="UP001299265"/>
    </source>
</evidence>
<dbReference type="AlphaFoldDB" id="A0AAP2RJP1"/>
<evidence type="ECO:0000259" key="1">
    <source>
        <dbReference type="Pfam" id="PF20720"/>
    </source>
</evidence>
<dbReference type="RefSeq" id="WP_231062541.1">
    <property type="nucleotide sequence ID" value="NZ_JAJNOR010000004.1"/>
</dbReference>
<dbReference type="InterPro" id="IPR027417">
    <property type="entry name" value="P-loop_NTPase"/>
</dbReference>
<dbReference type="Gene3D" id="3.40.50.300">
    <property type="entry name" value="P-loop containing nucleotide triphosphate hydrolases"/>
    <property type="match status" value="1"/>
</dbReference>
<dbReference type="InterPro" id="IPR049050">
    <property type="entry name" value="nSTAND3"/>
</dbReference>
<protein>
    <submittedName>
        <fullName evidence="2">ATP-binding protein</fullName>
    </submittedName>
</protein>
<sequence length="819" mass="96095">MLNFFTLEPREFAELSKDILQKIVKKTLYLTDGPYDEGIDFTDNLQNPRIIGQAKNFIFTPADKLIRKLKKEKERVEWLRPETYYLFLPKNLTRKRLEEIVNLFNPVTRFDLEHIFTLGKMDELLQKKEYGDVLEKHPKLWNFSMDILSRALYKNIDFDTREMLLDIQSFSEFVPTESYCACIELLEQDCAVLLQGAPGTGKTVISRRIALELAQQGYQVRYTTDGNLHDIKGILSQDDTPELILLDDFLGQMYVTLDPGRAAELETLLHFVQRSKHKRILLNSRITVLQEAERSIPLFTRIFSNIQKIKVDELTDYEKARILHNILKKQCGDCPKVYRYIASEGRYWNIIHHRNFNPRIIGMTAAMITSLSDPKDLYDRLLELLNDPANIWAQEFEQNLRPEDRLLLTTLYSLANTNVDFALLETCYAARIRTMPEIDKTVNQAENALRRLNRSMLRQTWDETRKISVLNPSVNDFLSQYIRQHPLEQEAITASAVYFEQIYKVMHGNSIQNILNSPALLALIEQKFEDHSLLSLRFQDHTYLGNILAYQCIVRQPLLDDVYRNKLICLIRQGAVNNYRPFLLNGCLSYILPLFSEPLFSYYQMGRNLSVNGFVDSLMKSAQDSNELLQVLSLIWSVFSDPVQKYDYDLAFFRQKAAEYTEYKLLNEVGDFNTFSMQKYDQSEFDHLVREIPADMPIEDVIDHFEYNLSAFLEDDLTDQFVEFVIRSIQDVLEAQPWFDGKISIDRDIVLIDQNIWDKTEIIIDNAMYDHLPREAYDIYTAQRRESSDNLRLERSSLEYWNHTEREDQDLQIRSLFTE</sequence>
<dbReference type="Pfam" id="PF20720">
    <property type="entry name" value="nSTAND3"/>
    <property type="match status" value="1"/>
</dbReference>
<keyword evidence="2" id="KW-0067">ATP-binding</keyword>
<feature type="domain" description="Novel STAND NTPase 3" evidence="1">
    <location>
        <begin position="173"/>
        <end position="328"/>
    </location>
</feature>
<name>A0AAP2RJP1_9FIRM</name>
<dbReference type="Proteomes" id="UP001299265">
    <property type="component" value="Unassembled WGS sequence"/>
</dbReference>
<dbReference type="GO" id="GO:0005524">
    <property type="term" value="F:ATP binding"/>
    <property type="evidence" value="ECO:0007669"/>
    <property type="project" value="UniProtKB-KW"/>
</dbReference>
<keyword evidence="3" id="KW-1185">Reference proteome</keyword>
<organism evidence="2 3">
    <name type="scientific">Lientehia hominis</name>
    <dbReference type="NCBI Taxonomy" id="2897778"/>
    <lineage>
        <taxon>Bacteria</taxon>
        <taxon>Bacillati</taxon>
        <taxon>Bacillota</taxon>
        <taxon>Clostridia</taxon>
        <taxon>Lachnospirales</taxon>
        <taxon>Lachnospiraceae</taxon>
        <taxon>Lientehia</taxon>
    </lineage>
</organism>
<gene>
    <name evidence="2" type="ORF">LQE92_08485</name>
</gene>
<comment type="caution">
    <text evidence="2">The sequence shown here is derived from an EMBL/GenBank/DDBJ whole genome shotgun (WGS) entry which is preliminary data.</text>
</comment>